<proteinExistence type="predicted"/>
<dbReference type="Gene3D" id="2.160.20.80">
    <property type="entry name" value="E3 ubiquitin-protein ligase SopA"/>
    <property type="match status" value="1"/>
</dbReference>
<evidence type="ECO:0008006" key="2">
    <source>
        <dbReference type="Google" id="ProtNLM"/>
    </source>
</evidence>
<protein>
    <recommendedName>
        <fullName evidence="2">Pentapeptide repeat-containing protein</fullName>
    </recommendedName>
</protein>
<sequence length="214" mass="23053">MNQQHYNTLMNGVVAWNSWRAKNPTERPDLRGADLGETDLRGADLRWADLSRADLNGANLGGADLTGADLNGANLTVANLGGADLSRADLSKANLNGANLTVANLRWADLSKANLNGADMSGANLDFSVWPLWCGGYGAIICDRIAEQLMAKAQGQDVSQCSPEVRAKVEVLRAMTDWGRSFQAFRSDAPVGVRVPLSDEAKALVTRLYEEHVK</sequence>
<dbReference type="SUPFAM" id="SSF141571">
    <property type="entry name" value="Pentapeptide repeat-like"/>
    <property type="match status" value="1"/>
</dbReference>
<dbReference type="InterPro" id="IPR051082">
    <property type="entry name" value="Pentapeptide-BTB/POZ_domain"/>
</dbReference>
<gene>
    <name evidence="1" type="ORF">MM415B03672_0007</name>
</gene>
<dbReference type="InterPro" id="IPR001646">
    <property type="entry name" value="5peptide_repeat"/>
</dbReference>
<evidence type="ECO:0000313" key="1">
    <source>
        <dbReference type="EMBL" id="QJA95044.1"/>
    </source>
</evidence>
<dbReference type="AlphaFoldDB" id="A0A6M3LNQ1"/>
<dbReference type="PANTHER" id="PTHR14136">
    <property type="entry name" value="BTB_POZ DOMAIN-CONTAINING PROTEIN KCTD9"/>
    <property type="match status" value="1"/>
</dbReference>
<dbReference type="Pfam" id="PF00805">
    <property type="entry name" value="Pentapeptide"/>
    <property type="match status" value="2"/>
</dbReference>
<name>A0A6M3LNQ1_9ZZZZ</name>
<accession>A0A6M3LNQ1</accession>
<dbReference type="PANTHER" id="PTHR14136:SF17">
    <property type="entry name" value="BTB_POZ DOMAIN-CONTAINING PROTEIN KCTD9"/>
    <property type="match status" value="1"/>
</dbReference>
<dbReference type="EMBL" id="MT143281">
    <property type="protein sequence ID" value="QJA95044.1"/>
    <property type="molecule type" value="Genomic_DNA"/>
</dbReference>
<organism evidence="1">
    <name type="scientific">viral metagenome</name>
    <dbReference type="NCBI Taxonomy" id="1070528"/>
    <lineage>
        <taxon>unclassified sequences</taxon>
        <taxon>metagenomes</taxon>
        <taxon>organismal metagenomes</taxon>
    </lineage>
</organism>
<reference evidence="1" key="1">
    <citation type="submission" date="2020-03" db="EMBL/GenBank/DDBJ databases">
        <title>The deep terrestrial virosphere.</title>
        <authorList>
            <person name="Holmfeldt K."/>
            <person name="Nilsson E."/>
            <person name="Simone D."/>
            <person name="Lopez-Fernandez M."/>
            <person name="Wu X."/>
            <person name="de Brujin I."/>
            <person name="Lundin D."/>
            <person name="Andersson A."/>
            <person name="Bertilsson S."/>
            <person name="Dopson M."/>
        </authorList>
    </citation>
    <scope>NUCLEOTIDE SEQUENCE</scope>
    <source>
        <strain evidence="1">MM415B03672</strain>
    </source>
</reference>